<evidence type="ECO:0000256" key="6">
    <source>
        <dbReference type="ARBA" id="ARBA00023239"/>
    </source>
</evidence>
<keyword evidence="7 10" id="KW-0627">Porphyrin biosynthesis</keyword>
<name>A0A0G4ID30_9ALVE</name>
<evidence type="ECO:0000256" key="4">
    <source>
        <dbReference type="ARBA" id="ARBA00020771"/>
    </source>
</evidence>
<dbReference type="PANTHER" id="PTHR11458">
    <property type="entry name" value="DELTA-AMINOLEVULINIC ACID DEHYDRATASE"/>
    <property type="match status" value="1"/>
</dbReference>
<evidence type="ECO:0000313" key="14">
    <source>
        <dbReference type="EMBL" id="CEM55097.1"/>
    </source>
</evidence>
<dbReference type="NCBIfam" id="NF006762">
    <property type="entry name" value="PRK09283.1"/>
    <property type="match status" value="1"/>
</dbReference>
<accession>A0A0G4ID30</accession>
<dbReference type="SMART" id="SM01004">
    <property type="entry name" value="ALAD"/>
    <property type="match status" value="1"/>
</dbReference>
<organism evidence="14">
    <name type="scientific">Chromera velia CCMP2878</name>
    <dbReference type="NCBI Taxonomy" id="1169474"/>
    <lineage>
        <taxon>Eukaryota</taxon>
        <taxon>Sar</taxon>
        <taxon>Alveolata</taxon>
        <taxon>Colpodellida</taxon>
        <taxon>Chromeraceae</taxon>
        <taxon>Chromera</taxon>
    </lineage>
</organism>
<dbReference type="SUPFAM" id="SSF51569">
    <property type="entry name" value="Aldolase"/>
    <property type="match status" value="1"/>
</dbReference>
<dbReference type="VEuPathDB" id="CryptoDB:Cvel_108"/>
<dbReference type="PRINTS" id="PR00144">
    <property type="entry name" value="DALDHYDRTASE"/>
</dbReference>
<feature type="region of interest" description="Disordered" evidence="12">
    <location>
        <begin position="17"/>
        <end position="53"/>
    </location>
</feature>
<evidence type="ECO:0000256" key="12">
    <source>
        <dbReference type="SAM" id="MobiDB-lite"/>
    </source>
</evidence>
<evidence type="ECO:0000256" key="3">
    <source>
        <dbReference type="ARBA" id="ARBA00012053"/>
    </source>
</evidence>
<evidence type="ECO:0000256" key="13">
    <source>
        <dbReference type="SAM" id="SignalP"/>
    </source>
</evidence>
<evidence type="ECO:0000256" key="9">
    <source>
        <dbReference type="ARBA" id="ARBA00047651"/>
    </source>
</evidence>
<dbReference type="PhylomeDB" id="A0A0G4ID30"/>
<dbReference type="PROSITE" id="PS00169">
    <property type="entry name" value="D_ALA_DEHYDRATASE"/>
    <property type="match status" value="1"/>
</dbReference>
<evidence type="ECO:0000256" key="1">
    <source>
        <dbReference type="ARBA" id="ARBA00004694"/>
    </source>
</evidence>
<comment type="pathway">
    <text evidence="1">Porphyrin-containing compound metabolism; protoporphyrin-IX biosynthesis; coproporphyrinogen-III from 5-aminolevulinate: step 1/4.</text>
</comment>
<dbReference type="AlphaFoldDB" id="A0A0G4ID30"/>
<comment type="subunit">
    <text evidence="10">Homooctamer.</text>
</comment>
<evidence type="ECO:0000256" key="5">
    <source>
        <dbReference type="ARBA" id="ARBA00023133"/>
    </source>
</evidence>
<dbReference type="PANTHER" id="PTHR11458:SF0">
    <property type="entry name" value="DELTA-AMINOLEVULINIC ACID DEHYDRATASE"/>
    <property type="match status" value="1"/>
</dbReference>
<gene>
    <name evidence="14" type="ORF">Cvel_108</name>
</gene>
<dbReference type="GO" id="GO:0008270">
    <property type="term" value="F:zinc ion binding"/>
    <property type="evidence" value="ECO:0007669"/>
    <property type="project" value="TreeGrafter"/>
</dbReference>
<dbReference type="Gene3D" id="3.20.20.70">
    <property type="entry name" value="Aldolase class I"/>
    <property type="match status" value="1"/>
</dbReference>
<comment type="similarity">
    <text evidence="2 11">Belongs to the ALAD family.</text>
</comment>
<feature type="chain" id="PRO_5012497831" description="Delta-aminolevulinic acid dehydratase" evidence="13">
    <location>
        <begin position="16"/>
        <end position="402"/>
    </location>
</feature>
<dbReference type="EMBL" id="CDMZ01005843">
    <property type="protein sequence ID" value="CEM55097.1"/>
    <property type="molecule type" value="Genomic_DNA"/>
</dbReference>
<dbReference type="FunFam" id="3.20.20.70:FF:000019">
    <property type="entry name" value="Delta-aminolevulinic acid dehydratase"/>
    <property type="match status" value="1"/>
</dbReference>
<evidence type="ECO:0000256" key="11">
    <source>
        <dbReference type="RuleBase" id="RU004161"/>
    </source>
</evidence>
<evidence type="ECO:0000256" key="10">
    <source>
        <dbReference type="RuleBase" id="RU000515"/>
    </source>
</evidence>
<evidence type="ECO:0000256" key="2">
    <source>
        <dbReference type="ARBA" id="ARBA00008055"/>
    </source>
</evidence>
<dbReference type="EC" id="4.2.1.24" evidence="3 10"/>
<dbReference type="CDD" id="cd04823">
    <property type="entry name" value="ALAD_PBGS_aspartate_rich"/>
    <property type="match status" value="1"/>
</dbReference>
<keyword evidence="5" id="KW-0350">Heme biosynthesis</keyword>
<evidence type="ECO:0000256" key="7">
    <source>
        <dbReference type="ARBA" id="ARBA00023244"/>
    </source>
</evidence>
<dbReference type="GO" id="GO:0005829">
    <property type="term" value="C:cytosol"/>
    <property type="evidence" value="ECO:0007669"/>
    <property type="project" value="TreeGrafter"/>
</dbReference>
<comment type="function">
    <text evidence="8">Catalyzes an early step in the biosynthesis of tetrapyrroles. Binds two molecules of 5-aminolevulinate per subunit, each at a distinct site, and catalyzes their condensation to form porphobilinogen.</text>
</comment>
<protein>
    <recommendedName>
        <fullName evidence="4 10">Delta-aminolevulinic acid dehydratase</fullName>
        <ecNumber evidence="3 10">4.2.1.24</ecNumber>
    </recommendedName>
</protein>
<sequence length="402" mass="43645">MRALLLWTSVVGSSGFLQPPVSGPSQRQTPPTELRGLPQSSPFKGVPDSETPGALREELQPLVDLATRPRRNRRNQVFRSLMQETVVRPSNLLQPLFIHADDSAVPIGTMPGMSRLSVKATVDEVAELKSRGVKNVILFPKIDDSLKSNYADECWNPDGLVPTCVKAIKDAHPDVMVYTDIALDPYSSKGHDGVVDEASGRILNDETVAVLCAQALCHAKAGSDMVAPSDMMDGRIGAIRGALDSRGDANAETVGIMAYTAKFASAYYGPFRDALDSHPGFGDKKTYQQDPSNIRESLLETALDNDEGADILMVKPGLPYLDILSRMRDSTELPLAVYHVSGEYAMMKAAAEKGMVNEKNAVMETMKCFKRAGADLIATYYAKDVAKWIQEGAKSGDLEGCF</sequence>
<comment type="catalytic activity">
    <reaction evidence="9 10">
        <text>2 5-aminolevulinate = porphobilinogen + 2 H2O + H(+)</text>
        <dbReference type="Rhea" id="RHEA:24064"/>
        <dbReference type="ChEBI" id="CHEBI:15377"/>
        <dbReference type="ChEBI" id="CHEBI:15378"/>
        <dbReference type="ChEBI" id="CHEBI:58126"/>
        <dbReference type="ChEBI" id="CHEBI:356416"/>
        <dbReference type="EC" id="4.2.1.24"/>
    </reaction>
</comment>
<dbReference type="InterPro" id="IPR013785">
    <property type="entry name" value="Aldolase_TIM"/>
</dbReference>
<dbReference type="Pfam" id="PF00490">
    <property type="entry name" value="ALAD"/>
    <property type="match status" value="1"/>
</dbReference>
<dbReference type="GO" id="GO:0006782">
    <property type="term" value="P:protoporphyrinogen IX biosynthetic process"/>
    <property type="evidence" value="ECO:0007669"/>
    <property type="project" value="UniProtKB-UniPathway"/>
</dbReference>
<dbReference type="InterPro" id="IPR030656">
    <property type="entry name" value="ALAD_AS"/>
</dbReference>
<keyword evidence="6 10" id="KW-0456">Lyase</keyword>
<keyword evidence="13" id="KW-0732">Signal</keyword>
<evidence type="ECO:0000256" key="8">
    <source>
        <dbReference type="ARBA" id="ARBA00025628"/>
    </source>
</evidence>
<dbReference type="UniPathway" id="UPA00251">
    <property type="reaction ID" value="UER00318"/>
</dbReference>
<proteinExistence type="inferred from homology"/>
<dbReference type="InterPro" id="IPR001731">
    <property type="entry name" value="ALAD"/>
</dbReference>
<dbReference type="GO" id="GO:0004655">
    <property type="term" value="F:porphobilinogen synthase activity"/>
    <property type="evidence" value="ECO:0007669"/>
    <property type="project" value="UniProtKB-EC"/>
</dbReference>
<feature type="signal peptide" evidence="13">
    <location>
        <begin position="1"/>
        <end position="15"/>
    </location>
</feature>
<reference evidence="14" key="1">
    <citation type="submission" date="2014-11" db="EMBL/GenBank/DDBJ databases">
        <authorList>
            <person name="Otto D Thomas"/>
            <person name="Naeem Raeece"/>
        </authorList>
    </citation>
    <scope>NUCLEOTIDE SEQUENCE</scope>
</reference>